<proteinExistence type="predicted"/>
<evidence type="ECO:0008006" key="5">
    <source>
        <dbReference type="Google" id="ProtNLM"/>
    </source>
</evidence>
<feature type="signal peptide" evidence="2">
    <location>
        <begin position="1"/>
        <end position="26"/>
    </location>
</feature>
<feature type="region of interest" description="Disordered" evidence="1">
    <location>
        <begin position="31"/>
        <end position="86"/>
    </location>
</feature>
<feature type="compositionally biased region" description="Basic and acidic residues" evidence="1">
    <location>
        <begin position="45"/>
        <end position="75"/>
    </location>
</feature>
<accession>A0A2P2DVK4</accession>
<evidence type="ECO:0000256" key="1">
    <source>
        <dbReference type="SAM" id="MobiDB-lite"/>
    </source>
</evidence>
<keyword evidence="4" id="KW-1185">Reference proteome</keyword>
<keyword evidence="2" id="KW-0732">Signal</keyword>
<feature type="compositionally biased region" description="Polar residues" evidence="1">
    <location>
        <begin position="31"/>
        <end position="43"/>
    </location>
</feature>
<dbReference type="EMBL" id="BFBB01000002">
    <property type="protein sequence ID" value="GBF48679.1"/>
    <property type="molecule type" value="Genomic_DNA"/>
</dbReference>
<sequence length="446" mass="51756">MKKKSNAFKWASVILALVFLSLVAYAQTRPNENEQTVSQLSNLSSDKKKKEESDWEADLEKEFAEQEAKEKKSEGTRGTTSPVQSQNQINRSAQNLMMDVAVAIDIVGAWDRNKPRGNSERINNKLDVRTAEFGFSGAVDQWLRGYFLAAAHGEDGKYFYEVHEAWVQFPFLPFNTSLKVGQMFLDIGRLNKIHSHDRNFTMAPIVHEKFIGWESAMDTGTEFSMLFPWKKITQELVIGATNGKKWGHAHTEGEPKNNPMAYFHLKHFYYFGNNWGTQFGFTGLRFEPTRNRRNERFLYGFDSVLRWNQSNLKEILIQSEVWYQEEKFPEATDPTTFVTTKPPTQHKWGYYVFGEYKFHQLWSVGARYDYVTDKSLTTKDGDPAKNAIEAQSLQMTFHSSEFGKIRGSLERRYIQDFSKDDFQEVREYRVYFQTVAILGSHPAHSY</sequence>
<feature type="compositionally biased region" description="Polar residues" evidence="1">
    <location>
        <begin position="76"/>
        <end position="86"/>
    </location>
</feature>
<reference evidence="3 4" key="1">
    <citation type="submission" date="2018-02" db="EMBL/GenBank/DDBJ databases">
        <title>Novel Leptospira species isolated from soil and water in Japan.</title>
        <authorList>
            <person name="Nakao R."/>
            <person name="Masuzawa T."/>
        </authorList>
    </citation>
    <scope>NUCLEOTIDE SEQUENCE [LARGE SCALE GENOMIC DNA]</scope>
    <source>
        <strain evidence="3 4">YH101</strain>
    </source>
</reference>
<gene>
    <name evidence="3" type="ORF">LPTSP4_01790</name>
</gene>
<dbReference type="SUPFAM" id="SSF56935">
    <property type="entry name" value="Porins"/>
    <property type="match status" value="1"/>
</dbReference>
<name>A0A2P2DVK4_9LEPT</name>
<evidence type="ECO:0000313" key="3">
    <source>
        <dbReference type="EMBL" id="GBF48679.1"/>
    </source>
</evidence>
<feature type="chain" id="PRO_5015177526" description="Porin" evidence="2">
    <location>
        <begin position="27"/>
        <end position="446"/>
    </location>
</feature>
<organism evidence="3 4">
    <name type="scientific">Leptospira ryugenii</name>
    <dbReference type="NCBI Taxonomy" id="1917863"/>
    <lineage>
        <taxon>Bacteria</taxon>
        <taxon>Pseudomonadati</taxon>
        <taxon>Spirochaetota</taxon>
        <taxon>Spirochaetia</taxon>
        <taxon>Leptospirales</taxon>
        <taxon>Leptospiraceae</taxon>
        <taxon>Leptospira</taxon>
    </lineage>
</organism>
<protein>
    <recommendedName>
        <fullName evidence="5">Porin</fullName>
    </recommendedName>
</protein>
<evidence type="ECO:0000256" key="2">
    <source>
        <dbReference type="SAM" id="SignalP"/>
    </source>
</evidence>
<dbReference type="AlphaFoldDB" id="A0A2P2DVK4"/>
<dbReference type="Proteomes" id="UP000245133">
    <property type="component" value="Unassembled WGS sequence"/>
</dbReference>
<comment type="caution">
    <text evidence="3">The sequence shown here is derived from an EMBL/GenBank/DDBJ whole genome shotgun (WGS) entry which is preliminary data.</text>
</comment>
<evidence type="ECO:0000313" key="4">
    <source>
        <dbReference type="Proteomes" id="UP000245133"/>
    </source>
</evidence>
<dbReference type="RefSeq" id="WP_244594240.1">
    <property type="nucleotide sequence ID" value="NZ_BFBB01000002.1"/>
</dbReference>